<dbReference type="Proteomes" id="UP000054270">
    <property type="component" value="Unassembled WGS sequence"/>
</dbReference>
<dbReference type="AlphaFoldDB" id="A0A0D2PYC7"/>
<organism evidence="1 2">
    <name type="scientific">Hypholoma sublateritium (strain FD-334 SS-4)</name>
    <dbReference type="NCBI Taxonomy" id="945553"/>
    <lineage>
        <taxon>Eukaryota</taxon>
        <taxon>Fungi</taxon>
        <taxon>Dikarya</taxon>
        <taxon>Basidiomycota</taxon>
        <taxon>Agaricomycotina</taxon>
        <taxon>Agaricomycetes</taxon>
        <taxon>Agaricomycetidae</taxon>
        <taxon>Agaricales</taxon>
        <taxon>Agaricineae</taxon>
        <taxon>Strophariaceae</taxon>
        <taxon>Hypholoma</taxon>
    </lineage>
</organism>
<evidence type="ECO:0000313" key="2">
    <source>
        <dbReference type="Proteomes" id="UP000054270"/>
    </source>
</evidence>
<gene>
    <name evidence="1" type="ORF">HYPSUDRAFT_214600</name>
</gene>
<keyword evidence="2" id="KW-1185">Reference proteome</keyword>
<reference evidence="2" key="1">
    <citation type="submission" date="2014-04" db="EMBL/GenBank/DDBJ databases">
        <title>Evolutionary Origins and Diversification of the Mycorrhizal Mutualists.</title>
        <authorList>
            <consortium name="DOE Joint Genome Institute"/>
            <consortium name="Mycorrhizal Genomics Consortium"/>
            <person name="Kohler A."/>
            <person name="Kuo A."/>
            <person name="Nagy L.G."/>
            <person name="Floudas D."/>
            <person name="Copeland A."/>
            <person name="Barry K.W."/>
            <person name="Cichocki N."/>
            <person name="Veneault-Fourrey C."/>
            <person name="LaButti K."/>
            <person name="Lindquist E.A."/>
            <person name="Lipzen A."/>
            <person name="Lundell T."/>
            <person name="Morin E."/>
            <person name="Murat C."/>
            <person name="Riley R."/>
            <person name="Ohm R."/>
            <person name="Sun H."/>
            <person name="Tunlid A."/>
            <person name="Henrissat B."/>
            <person name="Grigoriev I.V."/>
            <person name="Hibbett D.S."/>
            <person name="Martin F."/>
        </authorList>
    </citation>
    <scope>NUCLEOTIDE SEQUENCE [LARGE SCALE GENOMIC DNA]</scope>
    <source>
        <strain evidence="2">FD-334 SS-4</strain>
    </source>
</reference>
<accession>A0A0D2PYC7</accession>
<proteinExistence type="predicted"/>
<evidence type="ECO:0000313" key="1">
    <source>
        <dbReference type="EMBL" id="KJA24415.1"/>
    </source>
</evidence>
<protein>
    <submittedName>
        <fullName evidence="1">Uncharacterized protein</fullName>
    </submittedName>
</protein>
<dbReference type="EMBL" id="KN817537">
    <property type="protein sequence ID" value="KJA24415.1"/>
    <property type="molecule type" value="Genomic_DNA"/>
</dbReference>
<name>A0A0D2PYC7_HYPSF</name>
<sequence length="105" mass="11502">MPSSRDAMVVDKAMRPAYPWAQHVHAYARRSGPDFFVLVLTTTAAPVTYSIPPAPPPAPADPRTAYNGMRMEQLRILAKLYPGHTPTAAEKAELAKEDGDEAKKK</sequence>